<protein>
    <submittedName>
        <fullName evidence="1">Uncharacterized protein</fullName>
    </submittedName>
</protein>
<organism evidence="1 2">
    <name type="scientific">Paenibacillus tundrae</name>
    <dbReference type="NCBI Taxonomy" id="528187"/>
    <lineage>
        <taxon>Bacteria</taxon>
        <taxon>Bacillati</taxon>
        <taxon>Bacillota</taxon>
        <taxon>Bacilli</taxon>
        <taxon>Bacillales</taxon>
        <taxon>Paenibacillaceae</taxon>
        <taxon>Paenibacillus</taxon>
    </lineage>
</organism>
<evidence type="ECO:0000313" key="2">
    <source>
        <dbReference type="Proteomes" id="UP001233836"/>
    </source>
</evidence>
<keyword evidence="2" id="KW-1185">Reference proteome</keyword>
<dbReference type="Proteomes" id="UP001233836">
    <property type="component" value="Unassembled WGS sequence"/>
</dbReference>
<proteinExistence type="predicted"/>
<comment type="caution">
    <text evidence="1">The sequence shown here is derived from an EMBL/GenBank/DDBJ whole genome shotgun (WGS) entry which is preliminary data.</text>
</comment>
<accession>A0ABT9W6E1</accession>
<reference evidence="1 2" key="1">
    <citation type="submission" date="2023-07" db="EMBL/GenBank/DDBJ databases">
        <title>Sorghum-associated microbial communities from plants grown in Nebraska, USA.</title>
        <authorList>
            <person name="Schachtman D."/>
        </authorList>
    </citation>
    <scope>NUCLEOTIDE SEQUENCE [LARGE SCALE GENOMIC DNA]</scope>
    <source>
        <strain evidence="1 2">DS1314</strain>
    </source>
</reference>
<sequence length="105" mass="11829">MRKLWIVVGWIILLFANVGLGNADASFTSEVKLDQQTRDAIAEKYGLEQPEEELPQANLWSGDWGMSFDPSTTRYEIIVSMIMWVRHPIILTVSSWCNWSPGGAG</sequence>
<dbReference type="EMBL" id="JAUSTI010000001">
    <property type="protein sequence ID" value="MDQ0168807.1"/>
    <property type="molecule type" value="Genomic_DNA"/>
</dbReference>
<name>A0ABT9W6E1_9BACL</name>
<gene>
    <name evidence="1" type="ORF">J2T19_000244</name>
</gene>
<evidence type="ECO:0000313" key="1">
    <source>
        <dbReference type="EMBL" id="MDQ0168807.1"/>
    </source>
</evidence>
<dbReference type="RefSeq" id="WP_307212168.1">
    <property type="nucleotide sequence ID" value="NZ_JAUSTI010000001.1"/>
</dbReference>